<keyword evidence="5 14" id="KW-0444">Lipid biosynthesis</keyword>
<comment type="catalytic activity">
    <reaction evidence="12 14">
        <text>(9Z)-hexadecenoyl-[ACP] + malonyl-[ACP] + H(+) = 3-oxo-(11Z)-octadecenoyl-[ACP] + holo-[ACP] + CO2</text>
        <dbReference type="Rhea" id="RHEA:55040"/>
        <dbReference type="Rhea" id="RHEA-COMP:9623"/>
        <dbReference type="Rhea" id="RHEA-COMP:9685"/>
        <dbReference type="Rhea" id="RHEA-COMP:10800"/>
        <dbReference type="Rhea" id="RHEA-COMP:14074"/>
        <dbReference type="ChEBI" id="CHEBI:15378"/>
        <dbReference type="ChEBI" id="CHEBI:16526"/>
        <dbReference type="ChEBI" id="CHEBI:64479"/>
        <dbReference type="ChEBI" id="CHEBI:78449"/>
        <dbReference type="ChEBI" id="CHEBI:83989"/>
        <dbReference type="ChEBI" id="CHEBI:138538"/>
        <dbReference type="EC" id="2.3.1.179"/>
    </reaction>
</comment>
<dbReference type="EMBL" id="PVXP01000014">
    <property type="protein sequence ID" value="PRR85645.1"/>
    <property type="molecule type" value="Genomic_DNA"/>
</dbReference>
<evidence type="ECO:0000256" key="16">
    <source>
        <dbReference type="RuleBase" id="RU003694"/>
    </source>
</evidence>
<evidence type="ECO:0000256" key="15">
    <source>
        <dbReference type="PIRSR" id="PIRSR000447-1"/>
    </source>
</evidence>
<evidence type="ECO:0000256" key="2">
    <source>
        <dbReference type="ARBA" id="ARBA00008467"/>
    </source>
</evidence>
<keyword evidence="9 14" id="KW-0275">Fatty acid biosynthesis</keyword>
<evidence type="ECO:0000256" key="4">
    <source>
        <dbReference type="ARBA" id="ARBA00014657"/>
    </source>
</evidence>
<name>A0A2T0BP84_9CLOT</name>
<dbReference type="SMART" id="SM00825">
    <property type="entry name" value="PKS_KS"/>
    <property type="match status" value="1"/>
</dbReference>
<evidence type="ECO:0000256" key="1">
    <source>
        <dbReference type="ARBA" id="ARBA00005194"/>
    </source>
</evidence>
<comment type="function">
    <text evidence="11 14">Involved in the type II fatty acid elongation cycle. Catalyzes the elongation of a wide range of acyl-ACP by the addition of two carbons from malonyl-ACP to an acyl acceptor. Can efficiently catalyze the conversion of palmitoleoyl-ACP (cis-hexadec-9-enoyl-ACP) to cis-vaccenoyl-ACP (cis-octadec-11-enoyl-ACP), an essential step in the thermal regulation of fatty acid composition.</text>
</comment>
<dbReference type="PROSITE" id="PS52004">
    <property type="entry name" value="KS3_2"/>
    <property type="match status" value="1"/>
</dbReference>
<evidence type="ECO:0000256" key="10">
    <source>
        <dbReference type="ARBA" id="ARBA00023315"/>
    </source>
</evidence>
<evidence type="ECO:0000256" key="6">
    <source>
        <dbReference type="ARBA" id="ARBA00022679"/>
    </source>
</evidence>
<dbReference type="InterPro" id="IPR014031">
    <property type="entry name" value="Ketoacyl_synth_C"/>
</dbReference>
<dbReference type="PANTHER" id="PTHR11712:SF336">
    <property type="entry name" value="3-OXOACYL-[ACYL-CARRIER-PROTEIN] SYNTHASE, MITOCHONDRIAL"/>
    <property type="match status" value="1"/>
</dbReference>
<dbReference type="InterPro" id="IPR014030">
    <property type="entry name" value="Ketoacyl_synth_N"/>
</dbReference>
<dbReference type="EC" id="2.3.1.179" evidence="3 14"/>
<dbReference type="CDD" id="cd00834">
    <property type="entry name" value="KAS_I_II"/>
    <property type="match status" value="1"/>
</dbReference>
<dbReference type="AlphaFoldDB" id="A0A2T0BP84"/>
<dbReference type="Pfam" id="PF02801">
    <property type="entry name" value="Ketoacyl-synt_C"/>
    <property type="match status" value="1"/>
</dbReference>
<reference evidence="18 19" key="1">
    <citation type="submission" date="2018-03" db="EMBL/GenBank/DDBJ databases">
        <title>Genome sequence of Clostridium luticellarii DSM 29923.</title>
        <authorList>
            <person name="Poehlein A."/>
            <person name="Daniel R."/>
        </authorList>
    </citation>
    <scope>NUCLEOTIDE SEQUENCE [LARGE SCALE GENOMIC DNA]</scope>
    <source>
        <strain evidence="18 19">DSM 29923</strain>
    </source>
</reference>
<comment type="pathway">
    <text evidence="1 14">Lipid metabolism; fatty acid biosynthesis.</text>
</comment>
<comment type="similarity">
    <text evidence="2 14 16">Belongs to the thiolase-like superfamily. Beta-ketoacyl-ACP synthases family.</text>
</comment>
<dbReference type="Pfam" id="PF00109">
    <property type="entry name" value="ketoacyl-synt"/>
    <property type="match status" value="1"/>
</dbReference>
<dbReference type="InterPro" id="IPR020841">
    <property type="entry name" value="PKS_Beta-ketoAc_synthase_dom"/>
</dbReference>
<proteinExistence type="inferred from homology"/>
<protein>
    <recommendedName>
        <fullName evidence="4 14">3-oxoacyl-[acyl-carrier-protein] synthase 2</fullName>
        <ecNumber evidence="3 14">2.3.1.179</ecNumber>
    </recommendedName>
</protein>
<accession>A0A2T0BP84</accession>
<dbReference type="GO" id="GO:0005829">
    <property type="term" value="C:cytosol"/>
    <property type="evidence" value="ECO:0007669"/>
    <property type="project" value="TreeGrafter"/>
</dbReference>
<dbReference type="NCBIfam" id="NF005589">
    <property type="entry name" value="PRK07314.1"/>
    <property type="match status" value="1"/>
</dbReference>
<dbReference type="UniPathway" id="UPA00094"/>
<keyword evidence="10 14" id="KW-0012">Acyltransferase</keyword>
<dbReference type="NCBIfam" id="TIGR03150">
    <property type="entry name" value="fabF"/>
    <property type="match status" value="1"/>
</dbReference>
<dbReference type="PANTHER" id="PTHR11712">
    <property type="entry name" value="POLYKETIDE SYNTHASE-RELATED"/>
    <property type="match status" value="1"/>
</dbReference>
<keyword evidence="19" id="KW-1185">Reference proteome</keyword>
<dbReference type="GO" id="GO:0006633">
    <property type="term" value="P:fatty acid biosynthetic process"/>
    <property type="evidence" value="ECO:0007669"/>
    <property type="project" value="UniProtKB-UniRule"/>
</dbReference>
<dbReference type="InterPro" id="IPR016039">
    <property type="entry name" value="Thiolase-like"/>
</dbReference>
<dbReference type="InterPro" id="IPR018201">
    <property type="entry name" value="Ketoacyl_synth_AS"/>
</dbReference>
<keyword evidence="6 14" id="KW-0808">Transferase</keyword>
<dbReference type="OrthoDB" id="9808669at2"/>
<evidence type="ECO:0000256" key="14">
    <source>
        <dbReference type="PIRNR" id="PIRNR000447"/>
    </source>
</evidence>
<dbReference type="Gene3D" id="3.40.47.10">
    <property type="match status" value="1"/>
</dbReference>
<dbReference type="PIRSF" id="PIRSF000447">
    <property type="entry name" value="KAS_II"/>
    <property type="match status" value="1"/>
</dbReference>
<evidence type="ECO:0000313" key="19">
    <source>
        <dbReference type="Proteomes" id="UP000237798"/>
    </source>
</evidence>
<keyword evidence="8" id="KW-0443">Lipid metabolism</keyword>
<keyword evidence="7" id="KW-0276">Fatty acid metabolism</keyword>
<evidence type="ECO:0000256" key="12">
    <source>
        <dbReference type="ARBA" id="ARBA00047318"/>
    </source>
</evidence>
<dbReference type="InterPro" id="IPR017568">
    <property type="entry name" value="3-oxoacyl-ACP_synth-2"/>
</dbReference>
<evidence type="ECO:0000256" key="5">
    <source>
        <dbReference type="ARBA" id="ARBA00022516"/>
    </source>
</evidence>
<evidence type="ECO:0000256" key="9">
    <source>
        <dbReference type="ARBA" id="ARBA00023160"/>
    </source>
</evidence>
<dbReference type="InterPro" id="IPR000794">
    <property type="entry name" value="Beta-ketoacyl_synthase"/>
</dbReference>
<evidence type="ECO:0000256" key="11">
    <source>
        <dbReference type="ARBA" id="ARBA00024006"/>
    </source>
</evidence>
<evidence type="ECO:0000259" key="17">
    <source>
        <dbReference type="PROSITE" id="PS52004"/>
    </source>
</evidence>
<evidence type="ECO:0000256" key="7">
    <source>
        <dbReference type="ARBA" id="ARBA00022832"/>
    </source>
</evidence>
<organism evidence="18 19">
    <name type="scientific">Clostridium luticellarii</name>
    <dbReference type="NCBI Taxonomy" id="1691940"/>
    <lineage>
        <taxon>Bacteria</taxon>
        <taxon>Bacillati</taxon>
        <taxon>Bacillota</taxon>
        <taxon>Clostridia</taxon>
        <taxon>Eubacteriales</taxon>
        <taxon>Clostridiaceae</taxon>
        <taxon>Clostridium</taxon>
    </lineage>
</organism>
<dbReference type="Proteomes" id="UP000237798">
    <property type="component" value="Unassembled WGS sequence"/>
</dbReference>
<feature type="active site" description="For beta-ketoacyl synthase activity" evidence="15">
    <location>
        <position position="163"/>
    </location>
</feature>
<dbReference type="SUPFAM" id="SSF53901">
    <property type="entry name" value="Thiolase-like"/>
    <property type="match status" value="2"/>
</dbReference>
<dbReference type="RefSeq" id="WP_106008962.1">
    <property type="nucleotide sequence ID" value="NZ_PVXP01000014.1"/>
</dbReference>
<dbReference type="FunFam" id="3.40.47.10:FF:000009">
    <property type="entry name" value="3-oxoacyl-[acyl-carrier-protein] synthase 2"/>
    <property type="match status" value="1"/>
</dbReference>
<gene>
    <name evidence="18" type="primary">fabF</name>
    <name evidence="18" type="ORF">CLLU_14000</name>
</gene>
<sequence>MKRKVVITGLGAVTPVGNNVDSFWENIKNGVCGVDFIKAFDTENFKSKLAAEVKNFDGNEILGRREARRLDRFSQFALVSAEEAVKDSGLDLDAVDKYRFGVLVGSGIGGIGTIENEHSILMEKGPNKIRPLFIPMIIGNMAAGNIAIKFGAKGICTTVVSACATGTNAIGEAYRMIEDGRADVMIAGGAEASITPLSIAGFISLTALSRSADPKRASIPFDRERGGFVMGEGSGIVIMESLEHAQKRNAHIYSEIVGYGSTCDAYHITSVAPDGEGPARAMEMAIEGAGIDKREISYINAHGTGTISNDKAETKAIKRVFGDFAKQIPVSSTKSMTGHLLGAAGAIEAIVCIKSIEDNYVPPTIGYREKDEECDLDYVPNEGRNLEIKYAMSNSLGFGGHNAVILFKKWSE</sequence>
<evidence type="ECO:0000256" key="13">
    <source>
        <dbReference type="ARBA" id="ARBA00047659"/>
    </source>
</evidence>
<evidence type="ECO:0000313" key="18">
    <source>
        <dbReference type="EMBL" id="PRR85645.1"/>
    </source>
</evidence>
<feature type="domain" description="Ketosynthase family 3 (KS3)" evidence="17">
    <location>
        <begin position="2"/>
        <end position="409"/>
    </location>
</feature>
<evidence type="ECO:0000256" key="8">
    <source>
        <dbReference type="ARBA" id="ARBA00023098"/>
    </source>
</evidence>
<dbReference type="GO" id="GO:0004315">
    <property type="term" value="F:3-oxoacyl-[acyl-carrier-protein] synthase activity"/>
    <property type="evidence" value="ECO:0007669"/>
    <property type="project" value="UniProtKB-UniRule"/>
</dbReference>
<dbReference type="PROSITE" id="PS00606">
    <property type="entry name" value="KS3_1"/>
    <property type="match status" value="1"/>
</dbReference>
<evidence type="ECO:0000256" key="3">
    <source>
        <dbReference type="ARBA" id="ARBA00012356"/>
    </source>
</evidence>
<comment type="caution">
    <text evidence="18">The sequence shown here is derived from an EMBL/GenBank/DDBJ whole genome shotgun (WGS) entry which is preliminary data.</text>
</comment>
<comment type="catalytic activity">
    <reaction evidence="13 14">
        <text>a fatty acyl-[ACP] + malonyl-[ACP] + H(+) = a 3-oxoacyl-[ACP] + holo-[ACP] + CO2</text>
        <dbReference type="Rhea" id="RHEA:22836"/>
        <dbReference type="Rhea" id="RHEA-COMP:9623"/>
        <dbReference type="Rhea" id="RHEA-COMP:9685"/>
        <dbReference type="Rhea" id="RHEA-COMP:9916"/>
        <dbReference type="Rhea" id="RHEA-COMP:14125"/>
        <dbReference type="ChEBI" id="CHEBI:15378"/>
        <dbReference type="ChEBI" id="CHEBI:16526"/>
        <dbReference type="ChEBI" id="CHEBI:64479"/>
        <dbReference type="ChEBI" id="CHEBI:78449"/>
        <dbReference type="ChEBI" id="CHEBI:78776"/>
        <dbReference type="ChEBI" id="CHEBI:138651"/>
    </reaction>
</comment>